<evidence type="ECO:0000313" key="8">
    <source>
        <dbReference type="EMBL" id="QPJ63235.1"/>
    </source>
</evidence>
<proteinExistence type="inferred from homology"/>
<comment type="subcellular location">
    <subcellularLocation>
        <location evidence="7">Cytoplasm</location>
    </subcellularLocation>
</comment>
<evidence type="ECO:0000256" key="3">
    <source>
        <dbReference type="ARBA" id="ARBA00008981"/>
    </source>
</evidence>
<dbReference type="EMBL" id="CP048685">
    <property type="protein sequence ID" value="QPJ63235.1"/>
    <property type="molecule type" value="Genomic_DNA"/>
</dbReference>
<dbReference type="EC" id="5.4.3.8" evidence="7"/>
<dbReference type="Proteomes" id="UP000594688">
    <property type="component" value="Chromosome"/>
</dbReference>
<dbReference type="InterPro" id="IPR015422">
    <property type="entry name" value="PyrdxlP-dep_Trfase_small"/>
</dbReference>
<comment type="catalytic activity">
    <reaction evidence="7">
        <text>(S)-4-amino-5-oxopentanoate = 5-aminolevulinate</text>
        <dbReference type="Rhea" id="RHEA:14265"/>
        <dbReference type="ChEBI" id="CHEBI:57501"/>
        <dbReference type="ChEBI" id="CHEBI:356416"/>
        <dbReference type="EC" id="5.4.3.8"/>
    </reaction>
</comment>
<dbReference type="CDD" id="cd00610">
    <property type="entry name" value="OAT_like"/>
    <property type="match status" value="1"/>
</dbReference>
<dbReference type="Gene3D" id="3.90.1150.10">
    <property type="entry name" value="Aspartate Aminotransferase, domain 1"/>
    <property type="match status" value="1"/>
</dbReference>
<keyword evidence="4 7" id="KW-0663">Pyridoxal phosphate</keyword>
<accession>A0A7T0BYD5</accession>
<dbReference type="Gene3D" id="3.40.640.10">
    <property type="entry name" value="Type I PLP-dependent aspartate aminotransferase-like (Major domain)"/>
    <property type="match status" value="1"/>
</dbReference>
<feature type="modified residue" description="N6-(pyridoxal phosphate)lysine" evidence="7">
    <location>
        <position position="267"/>
    </location>
</feature>
<comment type="subunit">
    <text evidence="7">Homodimer.</text>
</comment>
<dbReference type="GO" id="GO:0005737">
    <property type="term" value="C:cytoplasm"/>
    <property type="evidence" value="ECO:0007669"/>
    <property type="project" value="UniProtKB-SubCell"/>
</dbReference>
<dbReference type="GO" id="GO:0042286">
    <property type="term" value="F:glutamate-1-semialdehyde 2,1-aminomutase activity"/>
    <property type="evidence" value="ECO:0007669"/>
    <property type="project" value="UniProtKB-UniRule"/>
</dbReference>
<dbReference type="PANTHER" id="PTHR43713">
    <property type="entry name" value="GLUTAMATE-1-SEMIALDEHYDE 2,1-AMINOMUTASE"/>
    <property type="match status" value="1"/>
</dbReference>
<name>A0A7T0BYD5_9BACT</name>
<dbReference type="GO" id="GO:0008483">
    <property type="term" value="F:transaminase activity"/>
    <property type="evidence" value="ECO:0007669"/>
    <property type="project" value="InterPro"/>
</dbReference>
<comment type="pathway">
    <text evidence="2">Porphyrin-containing compound metabolism; protoporphyrin-IX biosynthesis; 5-aminolevulinate from L-glutamyl-tRNA(Glu): step 2/2.</text>
</comment>
<dbReference type="NCBIfam" id="TIGR00713">
    <property type="entry name" value="hemL"/>
    <property type="match status" value="1"/>
</dbReference>
<evidence type="ECO:0000256" key="2">
    <source>
        <dbReference type="ARBA" id="ARBA00004819"/>
    </source>
</evidence>
<evidence type="ECO:0000256" key="4">
    <source>
        <dbReference type="ARBA" id="ARBA00022898"/>
    </source>
</evidence>
<dbReference type="UniPathway" id="UPA00251">
    <property type="reaction ID" value="UER00317"/>
</dbReference>
<dbReference type="GO" id="GO:0006782">
    <property type="term" value="P:protoporphyrinogen IX biosynthetic process"/>
    <property type="evidence" value="ECO:0007669"/>
    <property type="project" value="UniProtKB-UniRule"/>
</dbReference>
<evidence type="ECO:0000256" key="6">
    <source>
        <dbReference type="ARBA" id="ARBA00023244"/>
    </source>
</evidence>
<dbReference type="InterPro" id="IPR015424">
    <property type="entry name" value="PyrdxlP-dep_Trfase"/>
</dbReference>
<reference evidence="8 9" key="1">
    <citation type="submission" date="2020-02" db="EMBL/GenBank/DDBJ databases">
        <title>Genomic and physiological characterization of two novel Nitrospinaceae genera.</title>
        <authorList>
            <person name="Mueller A.J."/>
            <person name="Jung M.-Y."/>
            <person name="Strachan C.R."/>
            <person name="Herbold C.W."/>
            <person name="Kirkegaard R.H."/>
            <person name="Daims H."/>
        </authorList>
    </citation>
    <scope>NUCLEOTIDE SEQUENCE [LARGE SCALE GENOMIC DNA]</scope>
    <source>
        <strain evidence="8">EB</strain>
    </source>
</reference>
<dbReference type="HAMAP" id="MF_00375">
    <property type="entry name" value="HemL_aminotrans_3"/>
    <property type="match status" value="1"/>
</dbReference>
<gene>
    <name evidence="7 8" type="primary">hemL</name>
    <name evidence="8" type="ORF">G3M70_15675</name>
</gene>
<dbReference type="InterPro" id="IPR015421">
    <property type="entry name" value="PyrdxlP-dep_Trfase_major"/>
</dbReference>
<dbReference type="KEGG" id="nli:G3M70_15675"/>
<dbReference type="InterPro" id="IPR049704">
    <property type="entry name" value="Aminotrans_3_PPA_site"/>
</dbReference>
<organism evidence="8 9">
    <name type="scientific">Candidatus Nitronauta litoralis</name>
    <dbReference type="NCBI Taxonomy" id="2705533"/>
    <lineage>
        <taxon>Bacteria</taxon>
        <taxon>Pseudomonadati</taxon>
        <taxon>Nitrospinota/Tectimicrobiota group</taxon>
        <taxon>Nitrospinota</taxon>
        <taxon>Nitrospinia</taxon>
        <taxon>Nitrospinales</taxon>
        <taxon>Nitrospinaceae</taxon>
        <taxon>Candidatus Nitronauta</taxon>
    </lineage>
</organism>
<dbReference type="Pfam" id="PF00202">
    <property type="entry name" value="Aminotran_3"/>
    <property type="match status" value="1"/>
</dbReference>
<evidence type="ECO:0000256" key="7">
    <source>
        <dbReference type="HAMAP-Rule" id="MF_00375"/>
    </source>
</evidence>
<protein>
    <recommendedName>
        <fullName evidence="7">Glutamate-1-semialdehyde 2,1-aminomutase</fullName>
        <shortName evidence="7">GSA</shortName>
        <ecNumber evidence="7">5.4.3.8</ecNumber>
    </recommendedName>
    <alternativeName>
        <fullName evidence="7">Glutamate-1-semialdehyde aminotransferase</fullName>
        <shortName evidence="7">GSA-AT</shortName>
    </alternativeName>
</protein>
<comment type="cofactor">
    <cofactor evidence="1 7">
        <name>pyridoxal 5'-phosphate</name>
        <dbReference type="ChEBI" id="CHEBI:597326"/>
    </cofactor>
</comment>
<keyword evidence="5 7" id="KW-0413">Isomerase</keyword>
<sequence length="430" mass="46024">MNRSRSKELFEAAQEVIPGGVNSPVRAFAAVGGDPVFMKEAHGNILTDEDGNQFIDYNSSWGPLIFGHAHPRIVEAIRTTAGMSTSFGTPIENEIRLAGQVVSAVPGIETVRMVNSGTEAVMSSIRLARGHTGRDKILKFEGCYHGHADSLLVKAGSGLISLGIPGSPGVVADLAKHTLTLPFNDAEKVKELFRKEGDQIACLIVEPVAGNMGVVPPKPGYLQTLREVTEKHGTLLIFDEVITGFRVALGGAQELYGIVPDMTCLGKIIGGGLPVGAYGGRRDIMDGIAPTGSVYQAGTLSGNPLAMAAGIEMLNLLSEDGVYDDLEQKSATLCDGFKANVEKLGISACFTRVGSMFSMFFTDKEVVDYESVTSCDTDLFKRYFNGMLDEGIYIAPSQFEAGFMSAVHTQEDIEKTIEAQFRALKKAIEA</sequence>
<dbReference type="NCBIfam" id="NF000818">
    <property type="entry name" value="PRK00062.1"/>
    <property type="match status" value="1"/>
</dbReference>
<dbReference type="PANTHER" id="PTHR43713:SF3">
    <property type="entry name" value="GLUTAMATE-1-SEMIALDEHYDE 2,1-AMINOMUTASE 1, CHLOROPLASTIC-RELATED"/>
    <property type="match status" value="1"/>
</dbReference>
<dbReference type="InterPro" id="IPR005814">
    <property type="entry name" value="Aminotrans_3"/>
</dbReference>
<dbReference type="FunFam" id="3.40.640.10:FF:000021">
    <property type="entry name" value="Glutamate-1-semialdehyde 2,1-aminomutase"/>
    <property type="match status" value="1"/>
</dbReference>
<dbReference type="SUPFAM" id="SSF53383">
    <property type="entry name" value="PLP-dependent transferases"/>
    <property type="match status" value="1"/>
</dbReference>
<dbReference type="GO" id="GO:0030170">
    <property type="term" value="F:pyridoxal phosphate binding"/>
    <property type="evidence" value="ECO:0007669"/>
    <property type="project" value="InterPro"/>
</dbReference>
<evidence type="ECO:0000256" key="1">
    <source>
        <dbReference type="ARBA" id="ARBA00001933"/>
    </source>
</evidence>
<keyword evidence="6 7" id="KW-0627">Porphyrin biosynthesis</keyword>
<dbReference type="InterPro" id="IPR004639">
    <property type="entry name" value="4pyrrol_synth_GluAld_NH2Trfase"/>
</dbReference>
<dbReference type="AlphaFoldDB" id="A0A7T0BYD5"/>
<comment type="similarity">
    <text evidence="3 7">Belongs to the class-III pyridoxal-phosphate-dependent aminotransferase family. HemL subfamily.</text>
</comment>
<dbReference type="PROSITE" id="PS00600">
    <property type="entry name" value="AA_TRANSFER_CLASS_3"/>
    <property type="match status" value="1"/>
</dbReference>
<evidence type="ECO:0000256" key="5">
    <source>
        <dbReference type="ARBA" id="ARBA00023235"/>
    </source>
</evidence>
<keyword evidence="7" id="KW-0963">Cytoplasm</keyword>
<evidence type="ECO:0000313" key="9">
    <source>
        <dbReference type="Proteomes" id="UP000594688"/>
    </source>
</evidence>